<gene>
    <name evidence="7" type="ORF">OFUS_LOCUS7398</name>
</gene>
<comment type="caution">
    <text evidence="7">The sequence shown here is derived from an EMBL/GenBank/DDBJ whole genome shotgun (WGS) entry which is preliminary data.</text>
</comment>
<accession>A0A8J1UFG1</accession>
<dbReference type="SUPFAM" id="SSF56854">
    <property type="entry name" value="Bcl-2 inhibitors of programmed cell death"/>
    <property type="match status" value="1"/>
</dbReference>
<dbReference type="Pfam" id="PF00452">
    <property type="entry name" value="Bcl-2"/>
    <property type="match status" value="1"/>
</dbReference>
<dbReference type="PRINTS" id="PR01862">
    <property type="entry name" value="BCL2FAMILY"/>
</dbReference>
<name>A0A8J1UFG1_OWEFU</name>
<dbReference type="CDD" id="cd06845">
    <property type="entry name" value="Bcl-2_like"/>
    <property type="match status" value="1"/>
</dbReference>
<evidence type="ECO:0000256" key="1">
    <source>
        <dbReference type="ARBA" id="ARBA00004167"/>
    </source>
</evidence>
<evidence type="ECO:0000256" key="6">
    <source>
        <dbReference type="ARBA" id="ARBA00023136"/>
    </source>
</evidence>
<dbReference type="GO" id="GO:0097192">
    <property type="term" value="P:extrinsic apoptotic signaling pathway in absence of ligand"/>
    <property type="evidence" value="ECO:0007669"/>
    <property type="project" value="TreeGrafter"/>
</dbReference>
<dbReference type="InterPro" id="IPR036834">
    <property type="entry name" value="Bcl-2-like_sf"/>
</dbReference>
<dbReference type="InterPro" id="IPR026298">
    <property type="entry name" value="Bcl-2_fam"/>
</dbReference>
<evidence type="ECO:0000313" key="8">
    <source>
        <dbReference type="Proteomes" id="UP000749559"/>
    </source>
</evidence>
<dbReference type="EMBL" id="CAIIXF020000004">
    <property type="protein sequence ID" value="CAH1780748.1"/>
    <property type="molecule type" value="Genomic_DNA"/>
</dbReference>
<evidence type="ECO:0000256" key="4">
    <source>
        <dbReference type="ARBA" id="ARBA00022703"/>
    </source>
</evidence>
<dbReference type="PANTHER" id="PTHR11256:SF48">
    <property type="entry name" value="BCL-2-RELATED OVARIAN KILLER PROTEIN"/>
    <property type="match status" value="1"/>
</dbReference>
<keyword evidence="4" id="KW-0053">Apoptosis</keyword>
<dbReference type="AlphaFoldDB" id="A0A8J1UFG1"/>
<keyword evidence="6" id="KW-0472">Membrane</keyword>
<evidence type="ECO:0000313" key="7">
    <source>
        <dbReference type="EMBL" id="CAH1780748.1"/>
    </source>
</evidence>
<keyword evidence="5" id="KW-1133">Transmembrane helix</keyword>
<protein>
    <submittedName>
        <fullName evidence="7">Uncharacterized protein</fullName>
    </submittedName>
</protein>
<dbReference type="GO" id="GO:0008630">
    <property type="term" value="P:intrinsic apoptotic signaling pathway in response to DNA damage"/>
    <property type="evidence" value="ECO:0007669"/>
    <property type="project" value="TreeGrafter"/>
</dbReference>
<dbReference type="Proteomes" id="UP000749559">
    <property type="component" value="Unassembled WGS sequence"/>
</dbReference>
<dbReference type="Gene3D" id="1.10.437.10">
    <property type="entry name" value="Blc2-like"/>
    <property type="match status" value="1"/>
</dbReference>
<dbReference type="InterPro" id="IPR002475">
    <property type="entry name" value="Bcl2-like"/>
</dbReference>
<dbReference type="OrthoDB" id="5947850at2759"/>
<proteinExistence type="inferred from homology"/>
<dbReference type="GO" id="GO:0005741">
    <property type="term" value="C:mitochondrial outer membrane"/>
    <property type="evidence" value="ECO:0007669"/>
    <property type="project" value="TreeGrafter"/>
</dbReference>
<comment type="similarity">
    <text evidence="2">Belongs to the Bcl-2 family.</text>
</comment>
<dbReference type="SMART" id="SM00337">
    <property type="entry name" value="BCL"/>
    <property type="match status" value="1"/>
</dbReference>
<sequence length="231" mass="26463">MAQNDRSFTRRLMRNPKLTKMAKKLRDTFGYDLQEEFGWNLTEMATQKEIAMQGRTICKDYIYHKLRKMGLLNKKVTLQATAKSSDISFQIQYLGSEMEKNHPDVYKNISRQLAVTMNSEKIVRETFMQVVENIFEDGRITWGRIVSLFPLAGSFSVDCVQQSHGEFVNTVVDAVATVVENKLVGWIQQQGGWIELMLSHRARDKKHLYILSAFGATIGFATTLVVIATWV</sequence>
<organism evidence="7 8">
    <name type="scientific">Owenia fusiformis</name>
    <name type="common">Polychaete worm</name>
    <dbReference type="NCBI Taxonomy" id="6347"/>
    <lineage>
        <taxon>Eukaryota</taxon>
        <taxon>Metazoa</taxon>
        <taxon>Spiralia</taxon>
        <taxon>Lophotrochozoa</taxon>
        <taxon>Annelida</taxon>
        <taxon>Polychaeta</taxon>
        <taxon>Sedentaria</taxon>
        <taxon>Canalipalpata</taxon>
        <taxon>Sabellida</taxon>
        <taxon>Oweniida</taxon>
        <taxon>Oweniidae</taxon>
        <taxon>Owenia</taxon>
    </lineage>
</organism>
<reference evidence="7" key="1">
    <citation type="submission" date="2022-03" db="EMBL/GenBank/DDBJ databases">
        <authorList>
            <person name="Martin C."/>
        </authorList>
    </citation>
    <scope>NUCLEOTIDE SEQUENCE</scope>
</reference>
<evidence type="ECO:0000256" key="3">
    <source>
        <dbReference type="ARBA" id="ARBA00022692"/>
    </source>
</evidence>
<dbReference type="PROSITE" id="PS50062">
    <property type="entry name" value="BCL2_FAMILY"/>
    <property type="match status" value="1"/>
</dbReference>
<keyword evidence="3" id="KW-0812">Transmembrane</keyword>
<comment type="subcellular location">
    <subcellularLocation>
        <location evidence="1">Membrane</location>
        <topology evidence="1">Single-pass membrane protein</topology>
    </subcellularLocation>
</comment>
<dbReference type="GO" id="GO:0042981">
    <property type="term" value="P:regulation of apoptotic process"/>
    <property type="evidence" value="ECO:0007669"/>
    <property type="project" value="InterPro"/>
</dbReference>
<dbReference type="InterPro" id="IPR046371">
    <property type="entry name" value="Bcl-2_BH1-3"/>
</dbReference>
<dbReference type="PANTHER" id="PTHR11256">
    <property type="entry name" value="BCL-2 RELATED"/>
    <property type="match status" value="1"/>
</dbReference>
<evidence type="ECO:0000256" key="2">
    <source>
        <dbReference type="ARBA" id="ARBA00009458"/>
    </source>
</evidence>
<keyword evidence="8" id="KW-1185">Reference proteome</keyword>
<evidence type="ECO:0000256" key="5">
    <source>
        <dbReference type="ARBA" id="ARBA00022989"/>
    </source>
</evidence>
<dbReference type="GO" id="GO:0001836">
    <property type="term" value="P:release of cytochrome c from mitochondria"/>
    <property type="evidence" value="ECO:0007669"/>
    <property type="project" value="TreeGrafter"/>
</dbReference>
<dbReference type="GO" id="GO:0051400">
    <property type="term" value="F:BH domain binding"/>
    <property type="evidence" value="ECO:0007669"/>
    <property type="project" value="TreeGrafter"/>
</dbReference>